<feature type="repeat" description="PPR" evidence="2">
    <location>
        <begin position="673"/>
        <end position="707"/>
    </location>
</feature>
<name>A0AAN7REC3_TRANT</name>
<dbReference type="PANTHER" id="PTHR47926">
    <property type="entry name" value="PENTATRICOPEPTIDE REPEAT-CONTAINING PROTEIN"/>
    <property type="match status" value="1"/>
</dbReference>
<dbReference type="InterPro" id="IPR046848">
    <property type="entry name" value="E_motif"/>
</dbReference>
<dbReference type="Gene3D" id="1.25.40.10">
    <property type="entry name" value="Tetratricopeptide repeat domain"/>
    <property type="match status" value="5"/>
</dbReference>
<feature type="repeat" description="PPR" evidence="2">
    <location>
        <begin position="263"/>
        <end position="297"/>
    </location>
</feature>
<feature type="repeat" description="PPR" evidence="2">
    <location>
        <begin position="537"/>
        <end position="571"/>
    </location>
</feature>
<evidence type="ECO:0008006" key="5">
    <source>
        <dbReference type="Google" id="ProtNLM"/>
    </source>
</evidence>
<feature type="repeat" description="PPR" evidence="2">
    <location>
        <begin position="638"/>
        <end position="672"/>
    </location>
</feature>
<proteinExistence type="predicted"/>
<dbReference type="EMBL" id="JAXQNO010000004">
    <property type="protein sequence ID" value="KAK4799055.1"/>
    <property type="molecule type" value="Genomic_DNA"/>
</dbReference>
<dbReference type="InterPro" id="IPR046960">
    <property type="entry name" value="PPR_At4g14850-like_plant"/>
</dbReference>
<dbReference type="FunFam" id="1.25.40.10:FF:000031">
    <property type="entry name" value="Pentatricopeptide repeat-containing protein mitochondrial"/>
    <property type="match status" value="1"/>
</dbReference>
<dbReference type="AlphaFoldDB" id="A0AAN7REC3"/>
<protein>
    <recommendedName>
        <fullName evidence="5">Pentatricopeptide repeat-containing protein</fullName>
    </recommendedName>
</protein>
<dbReference type="Pfam" id="PF12854">
    <property type="entry name" value="PPR_1"/>
    <property type="match status" value="1"/>
</dbReference>
<dbReference type="Pfam" id="PF13041">
    <property type="entry name" value="PPR_2"/>
    <property type="match status" value="2"/>
</dbReference>
<sequence>MAGTMAAHLLESVSGSPLQLHGLKHGSDGIGTPTLASGLSLRNLKREPQVIRSDFPLLKKPTDSSTYASVLDSCKCSNLGKQVHAHAWKLGFFGHDFVETKLLQMYGRLGCLEDALQLFDGMPHRNLHSWTSIISMHLELDLFSDAFLILQDLYFSSTELEFFVFPLALKIGSGLGDLGLGKQLHGAAIKYQFASNIYVENALIDTYGKCGSLDDAKRVLAKMPQRDHVSWNCVVTACIANGMAHEGLGYMEEMSSRDRLKPNLVSWSAVIGGFSQGGYDEEAIQQLWRMLGTGLQPNPRTLASVLPSCARLHKLGLGKEIHGYATRHGFLSNSYVVNGLMDVYRRCADMESAEKMFWIFSLQNEVSFNTMIVGFCESGDVLKAKTLFDMMEIVGIEKDTVSWNSMISGYADNLHFSEALGMYHHLLMEDGVEPDSFTLGSVLNACAEMASMRKGMEIHSQAIVRGLQSNTFVGGALVEMYCKCQDLAAAKLAFDQVKERDIATWNALISGYSRCNEADNNIRVLLDGMKSDGFVPNAYTWNSILAGYLENGRHESAMCLLLEMQSSGIRPDIFTVGIILTACSKLATNERGKQVHAYSIKYGYESDVHIGASLVDMYAKCGSIDHAVSAYNRILNPNLVSQNSMLTAYAMHGLGEEGIALFQKMLAEGYRPDHVTFLSALSSCVHAGAVEMGQELLDLMVSFNVDPMLKHYTCMVDLLGRAGKLDEAYRLIKRMPMEPDAVVWSSLLGSCVISGNLELGEIAAKRLMQLEPENTGNHILLANLYAFAGKWSDLARTRKEMKDRGMHKSPGCSWIEDRKEVHVFLASDRSHERTEEIYTILESLTVHMRMKLQSVQNH</sequence>
<dbReference type="FunFam" id="1.25.40.10:FF:000393">
    <property type="entry name" value="Pentatricopeptide repeat-containing protein At1g20230"/>
    <property type="match status" value="1"/>
</dbReference>
<dbReference type="NCBIfam" id="TIGR00756">
    <property type="entry name" value="PPR"/>
    <property type="match status" value="8"/>
</dbReference>
<evidence type="ECO:0000256" key="1">
    <source>
        <dbReference type="ARBA" id="ARBA00022737"/>
    </source>
</evidence>
<organism evidence="3 4">
    <name type="scientific">Trapa natans</name>
    <name type="common">Water chestnut</name>
    <dbReference type="NCBI Taxonomy" id="22666"/>
    <lineage>
        <taxon>Eukaryota</taxon>
        <taxon>Viridiplantae</taxon>
        <taxon>Streptophyta</taxon>
        <taxon>Embryophyta</taxon>
        <taxon>Tracheophyta</taxon>
        <taxon>Spermatophyta</taxon>
        <taxon>Magnoliopsida</taxon>
        <taxon>eudicotyledons</taxon>
        <taxon>Gunneridae</taxon>
        <taxon>Pentapetalae</taxon>
        <taxon>rosids</taxon>
        <taxon>malvids</taxon>
        <taxon>Myrtales</taxon>
        <taxon>Lythraceae</taxon>
        <taxon>Trapa</taxon>
    </lineage>
</organism>
<dbReference type="PROSITE" id="PS51375">
    <property type="entry name" value="PPR"/>
    <property type="match status" value="8"/>
</dbReference>
<comment type="caution">
    <text evidence="3">The sequence shown here is derived from an EMBL/GenBank/DDBJ whole genome shotgun (WGS) entry which is preliminary data.</text>
</comment>
<accession>A0AAN7REC3</accession>
<keyword evidence="4" id="KW-1185">Reference proteome</keyword>
<dbReference type="InterPro" id="IPR011990">
    <property type="entry name" value="TPR-like_helical_dom_sf"/>
</dbReference>
<evidence type="ECO:0000256" key="2">
    <source>
        <dbReference type="PROSITE-ProRule" id="PRU00708"/>
    </source>
</evidence>
<dbReference type="Proteomes" id="UP001346149">
    <property type="component" value="Unassembled WGS sequence"/>
</dbReference>
<feature type="repeat" description="PPR" evidence="2">
    <location>
        <begin position="196"/>
        <end position="230"/>
    </location>
</feature>
<dbReference type="GO" id="GO:0003723">
    <property type="term" value="F:RNA binding"/>
    <property type="evidence" value="ECO:0007669"/>
    <property type="project" value="InterPro"/>
</dbReference>
<dbReference type="Pfam" id="PF20431">
    <property type="entry name" value="E_motif"/>
    <property type="match status" value="1"/>
</dbReference>
<feature type="repeat" description="PPR" evidence="2">
    <location>
        <begin position="364"/>
        <end position="398"/>
    </location>
</feature>
<dbReference type="InterPro" id="IPR002885">
    <property type="entry name" value="PPR_rpt"/>
</dbReference>
<keyword evidence="1" id="KW-0677">Repeat</keyword>
<evidence type="ECO:0000313" key="4">
    <source>
        <dbReference type="Proteomes" id="UP001346149"/>
    </source>
</evidence>
<feature type="repeat" description="PPR" evidence="2">
    <location>
        <begin position="501"/>
        <end position="536"/>
    </location>
</feature>
<reference evidence="3 4" key="1">
    <citation type="journal article" date="2023" name="Hortic Res">
        <title>Pangenome of water caltrop reveals structural variations and asymmetric subgenome divergence after allopolyploidization.</title>
        <authorList>
            <person name="Zhang X."/>
            <person name="Chen Y."/>
            <person name="Wang L."/>
            <person name="Yuan Y."/>
            <person name="Fang M."/>
            <person name="Shi L."/>
            <person name="Lu R."/>
            <person name="Comes H.P."/>
            <person name="Ma Y."/>
            <person name="Chen Y."/>
            <person name="Huang G."/>
            <person name="Zhou Y."/>
            <person name="Zheng Z."/>
            <person name="Qiu Y."/>
        </authorList>
    </citation>
    <scope>NUCLEOTIDE SEQUENCE [LARGE SCALE GENOMIC DNA]</scope>
    <source>
        <strain evidence="3">F231</strain>
    </source>
</reference>
<dbReference type="PANTHER" id="PTHR47926:SF386">
    <property type="entry name" value="PENTATRICOPEPTIDE REPEAT-CONTAINING PROTEIN"/>
    <property type="match status" value="1"/>
</dbReference>
<gene>
    <name evidence="3" type="ORF">SAY86_024420</name>
</gene>
<evidence type="ECO:0000313" key="3">
    <source>
        <dbReference type="EMBL" id="KAK4799055.1"/>
    </source>
</evidence>
<dbReference type="Pfam" id="PF01535">
    <property type="entry name" value="PPR"/>
    <property type="match status" value="8"/>
</dbReference>
<feature type="repeat" description="PPR" evidence="2">
    <location>
        <begin position="399"/>
        <end position="434"/>
    </location>
</feature>
<dbReference type="GO" id="GO:0009451">
    <property type="term" value="P:RNA modification"/>
    <property type="evidence" value="ECO:0007669"/>
    <property type="project" value="InterPro"/>
</dbReference>
<dbReference type="FunFam" id="1.25.40.10:FF:000366">
    <property type="entry name" value="Pentatricopeptide (PPR) repeat-containing protein"/>
    <property type="match status" value="1"/>
</dbReference>